<dbReference type="Pfam" id="PF13548">
    <property type="entry name" value="DUF4126"/>
    <property type="match status" value="1"/>
</dbReference>
<feature type="transmembrane region" description="Helical" evidence="1">
    <location>
        <begin position="54"/>
        <end position="76"/>
    </location>
</feature>
<dbReference type="EMBL" id="FWXF01000006">
    <property type="protein sequence ID" value="SMC22257.1"/>
    <property type="molecule type" value="Genomic_DNA"/>
</dbReference>
<keyword evidence="1" id="KW-1133">Transmembrane helix</keyword>
<evidence type="ECO:0000256" key="1">
    <source>
        <dbReference type="SAM" id="Phobius"/>
    </source>
</evidence>
<gene>
    <name evidence="3" type="ORF">SAMN02746041_01378</name>
</gene>
<keyword evidence="1" id="KW-0812">Transmembrane</keyword>
<keyword evidence="4" id="KW-1185">Reference proteome</keyword>
<dbReference type="InterPro" id="IPR025196">
    <property type="entry name" value="DUF4126"/>
</dbReference>
<evidence type="ECO:0000313" key="3">
    <source>
        <dbReference type="EMBL" id="SMC22257.1"/>
    </source>
</evidence>
<feature type="transmembrane region" description="Helical" evidence="1">
    <location>
        <begin position="171"/>
        <end position="192"/>
    </location>
</feature>
<reference evidence="3 4" key="1">
    <citation type="submission" date="2017-04" db="EMBL/GenBank/DDBJ databases">
        <authorList>
            <person name="Afonso C.L."/>
            <person name="Miller P.J."/>
            <person name="Scott M.A."/>
            <person name="Spackman E."/>
            <person name="Goraichik I."/>
            <person name="Dimitrov K.M."/>
            <person name="Suarez D.L."/>
            <person name="Swayne D.E."/>
        </authorList>
    </citation>
    <scope>NUCLEOTIDE SEQUENCE [LARGE SCALE GENOMIC DNA]</scope>
    <source>
        <strain evidence="3 4">DSM 13146</strain>
    </source>
</reference>
<accession>A0A1W1XEE5</accession>
<feature type="transmembrane region" description="Helical" evidence="1">
    <location>
        <begin position="20"/>
        <end position="42"/>
    </location>
</feature>
<protein>
    <recommendedName>
        <fullName evidence="2">DUF4126 domain-containing protein</fullName>
    </recommendedName>
</protein>
<feature type="domain" description="DUF4126" evidence="2">
    <location>
        <begin position="20"/>
        <end position="187"/>
    </location>
</feature>
<proteinExistence type="predicted"/>
<organism evidence="3 4">
    <name type="scientific">Desulfacinum hydrothermale DSM 13146</name>
    <dbReference type="NCBI Taxonomy" id="1121390"/>
    <lineage>
        <taxon>Bacteria</taxon>
        <taxon>Pseudomonadati</taxon>
        <taxon>Thermodesulfobacteriota</taxon>
        <taxon>Syntrophobacteria</taxon>
        <taxon>Syntrophobacterales</taxon>
        <taxon>Syntrophobacteraceae</taxon>
        <taxon>Desulfacinum</taxon>
    </lineage>
</organism>
<evidence type="ECO:0000259" key="2">
    <source>
        <dbReference type="Pfam" id="PF13548"/>
    </source>
</evidence>
<dbReference type="STRING" id="1121390.SAMN02746041_01378"/>
<feature type="transmembrane region" description="Helical" evidence="1">
    <location>
        <begin position="96"/>
        <end position="125"/>
    </location>
</feature>
<feature type="transmembrane region" description="Helical" evidence="1">
    <location>
        <begin position="146"/>
        <end position="165"/>
    </location>
</feature>
<dbReference type="AlphaFoldDB" id="A0A1W1XEE5"/>
<keyword evidence="1" id="KW-0472">Membrane</keyword>
<evidence type="ECO:0000313" key="4">
    <source>
        <dbReference type="Proteomes" id="UP000192783"/>
    </source>
</evidence>
<sequence length="340" mass="37501">MPLCRERMHAMEIIAQLGSLLGLSFVSGVNLYATVAVVGLCIKHGLVQGLPPELQVLANDAVIFVALFLYVIEFVVDKIPGLDTLWDTLHTIVRPLGGAMLALMQVGQASPALEVIVFMLGASLASAAHMTKAGTRLLVQASPEPFSNMALSVGEDIFAVGYAYVSLAHPRWTFFTTIVLLVLLLVFFPMLARHLVMLVKAFFHRIFSAFGSGGASAGAPSLPYHIDRIYSGEAADAEEVHWAGPAYASRVPGVPRACRVHVVLTSLALRIYYRRLFRWQNKSMPRQNMHRVRLYPGRLLSKLVVAGSGETWILSLYSRMANTLPAPWMEWHEPNEKIDH</sequence>
<dbReference type="Proteomes" id="UP000192783">
    <property type="component" value="Unassembled WGS sequence"/>
</dbReference>
<name>A0A1W1XEE5_9BACT</name>